<dbReference type="PANTHER" id="PTHR31672:SF13">
    <property type="entry name" value="F-BOX PROTEIN CPR30-LIKE"/>
    <property type="match status" value="1"/>
</dbReference>
<accession>A0A200RAD5</accession>
<feature type="domain" description="F-box associated beta-propeller type 3" evidence="1">
    <location>
        <begin position="22"/>
        <end position="300"/>
    </location>
</feature>
<dbReference type="OMA" id="HITGINI"/>
<dbReference type="Pfam" id="PF08268">
    <property type="entry name" value="FBA_3"/>
    <property type="match status" value="1"/>
</dbReference>
<keyword evidence="3" id="KW-1185">Reference proteome</keyword>
<sequence>MQKKEISFRPGNDVFLGKKIDILYSLKGLLLISSVDVITGGTVNYHVCNPITGRSTILPDLNLPVLRNCIFGSDKKRNLIFGLAYNSVMAKYKAVCCGNYNTYKHEYFCKIVTVGVEGDSWRDVIIPRPHFLPDYPPVFASGSLQWTIGRSLHQNLNGSLGTEAESKGQILSMDVSREIFYTIRRPPPPQRYSDHLSYSLLEMRGSLCCIDNVTGNQLKLWVLKDLENKQHKWMKLCSINIGHSERSLSFLGFQGCYFPFGIVTNPTTNKNSKMIIMSYDSNKEMMKMFYSYDMEQKQLDDQIVTWSPWRRFGQRWYSAGGSSALELKPWDEMIPIWNSST</sequence>
<reference evidence="2 3" key="1">
    <citation type="journal article" date="2017" name="Mol. Plant">
        <title>The Genome of Medicinal Plant Macleaya cordata Provides New Insights into Benzylisoquinoline Alkaloids Metabolism.</title>
        <authorList>
            <person name="Liu X."/>
            <person name="Liu Y."/>
            <person name="Huang P."/>
            <person name="Ma Y."/>
            <person name="Qing Z."/>
            <person name="Tang Q."/>
            <person name="Cao H."/>
            <person name="Cheng P."/>
            <person name="Zheng Y."/>
            <person name="Yuan Z."/>
            <person name="Zhou Y."/>
            <person name="Liu J."/>
            <person name="Tang Z."/>
            <person name="Zhuo Y."/>
            <person name="Zhang Y."/>
            <person name="Yu L."/>
            <person name="Huang J."/>
            <person name="Yang P."/>
            <person name="Peng Q."/>
            <person name="Zhang J."/>
            <person name="Jiang W."/>
            <person name="Zhang Z."/>
            <person name="Lin K."/>
            <person name="Ro D.K."/>
            <person name="Chen X."/>
            <person name="Xiong X."/>
            <person name="Shang Y."/>
            <person name="Huang S."/>
            <person name="Zeng J."/>
        </authorList>
    </citation>
    <scope>NUCLEOTIDE SEQUENCE [LARGE SCALE GENOMIC DNA]</scope>
    <source>
        <strain evidence="3">cv. BLH2017</strain>
        <tissue evidence="2">Root</tissue>
    </source>
</reference>
<proteinExistence type="predicted"/>
<dbReference type="InParanoid" id="A0A200RAD5"/>
<dbReference type="OrthoDB" id="687122at2759"/>
<dbReference type="AlphaFoldDB" id="A0A200RAD5"/>
<protein>
    <submittedName>
        <fullName evidence="2">F-box associated domain</fullName>
    </submittedName>
</protein>
<organism evidence="2 3">
    <name type="scientific">Macleaya cordata</name>
    <name type="common">Five-seeded plume-poppy</name>
    <name type="synonym">Bocconia cordata</name>
    <dbReference type="NCBI Taxonomy" id="56857"/>
    <lineage>
        <taxon>Eukaryota</taxon>
        <taxon>Viridiplantae</taxon>
        <taxon>Streptophyta</taxon>
        <taxon>Embryophyta</taxon>
        <taxon>Tracheophyta</taxon>
        <taxon>Spermatophyta</taxon>
        <taxon>Magnoliopsida</taxon>
        <taxon>Ranunculales</taxon>
        <taxon>Papaveraceae</taxon>
        <taxon>Papaveroideae</taxon>
        <taxon>Macleaya</taxon>
    </lineage>
</organism>
<dbReference type="PANTHER" id="PTHR31672">
    <property type="entry name" value="BNACNNG10540D PROTEIN"/>
    <property type="match status" value="1"/>
</dbReference>
<dbReference type="InterPro" id="IPR017451">
    <property type="entry name" value="F-box-assoc_interact_dom"/>
</dbReference>
<dbReference type="NCBIfam" id="TIGR01640">
    <property type="entry name" value="F_box_assoc_1"/>
    <property type="match status" value="1"/>
</dbReference>
<evidence type="ECO:0000313" key="2">
    <source>
        <dbReference type="EMBL" id="OVA19680.1"/>
    </source>
</evidence>
<evidence type="ECO:0000259" key="1">
    <source>
        <dbReference type="Pfam" id="PF08268"/>
    </source>
</evidence>
<dbReference type="InterPro" id="IPR013187">
    <property type="entry name" value="F-box-assoc_dom_typ3"/>
</dbReference>
<name>A0A200RAD5_MACCD</name>
<dbReference type="InterPro" id="IPR050796">
    <property type="entry name" value="SCF_F-box_component"/>
</dbReference>
<dbReference type="Proteomes" id="UP000195402">
    <property type="component" value="Unassembled WGS sequence"/>
</dbReference>
<gene>
    <name evidence="2" type="ORF">BVC80_8587g16</name>
</gene>
<evidence type="ECO:0000313" key="3">
    <source>
        <dbReference type="Proteomes" id="UP000195402"/>
    </source>
</evidence>
<comment type="caution">
    <text evidence="2">The sequence shown here is derived from an EMBL/GenBank/DDBJ whole genome shotgun (WGS) entry which is preliminary data.</text>
</comment>
<dbReference type="EMBL" id="MVGT01000181">
    <property type="protein sequence ID" value="OVA19680.1"/>
    <property type="molecule type" value="Genomic_DNA"/>
</dbReference>